<proteinExistence type="predicted"/>
<organism evidence="1 2">
    <name type="scientific">Molorchus minor</name>
    <dbReference type="NCBI Taxonomy" id="1323400"/>
    <lineage>
        <taxon>Eukaryota</taxon>
        <taxon>Metazoa</taxon>
        <taxon>Ecdysozoa</taxon>
        <taxon>Arthropoda</taxon>
        <taxon>Hexapoda</taxon>
        <taxon>Insecta</taxon>
        <taxon>Pterygota</taxon>
        <taxon>Neoptera</taxon>
        <taxon>Endopterygota</taxon>
        <taxon>Coleoptera</taxon>
        <taxon>Polyphaga</taxon>
        <taxon>Cucujiformia</taxon>
        <taxon>Chrysomeloidea</taxon>
        <taxon>Cerambycidae</taxon>
        <taxon>Lamiinae</taxon>
        <taxon>Monochamini</taxon>
        <taxon>Molorchus</taxon>
    </lineage>
</organism>
<sequence length="363" mass="42636">MDPYIRNFVANVIKTENVLTARDANEVLEINNNFENVKLIHFNIRSAQKTLQSLQICLIVIICTETWQIPNIKLIQLEEYTTIYNEASYNQCDGTIIFIRNNIEHVDFNFQKISDISLINLTFCLNNKLCNIYAMYRPPSTNINDYIDALEIYLQHQNLNYDHNIFEKSLESENYLNTLAEFGFHPVINDYTRIQGDSKSCLDHIFIRSKGDFDDLILPLIVQTSITDHFPVLFQLVTGGLKNNIQYKENIIKHINYDKLREQLSDVDWSDVYNLKDVESATKAFLSIIENKITLCTKVTKIKNSKYKRKCWITNGIIKSIQNRDKLFREVQLEPLNEDLKQRYREYRNKLTALIKKTKNILL</sequence>
<accession>A0ABQ9J155</accession>
<dbReference type="InterPro" id="IPR036691">
    <property type="entry name" value="Endo/exonu/phosph_ase_sf"/>
</dbReference>
<dbReference type="Proteomes" id="UP001162164">
    <property type="component" value="Unassembled WGS sequence"/>
</dbReference>
<dbReference type="PANTHER" id="PTHR33776:SF4">
    <property type="entry name" value="ENDONUCLEASE_EXONUCLEASE_PHOSPHATASE DOMAIN-CONTAINING PROTEIN"/>
    <property type="match status" value="1"/>
</dbReference>
<evidence type="ECO:0000313" key="2">
    <source>
        <dbReference type="Proteomes" id="UP001162164"/>
    </source>
</evidence>
<dbReference type="Gene3D" id="3.60.10.10">
    <property type="entry name" value="Endonuclease/exonuclease/phosphatase"/>
    <property type="match status" value="1"/>
</dbReference>
<evidence type="ECO:0008006" key="3">
    <source>
        <dbReference type="Google" id="ProtNLM"/>
    </source>
</evidence>
<name>A0ABQ9J155_9CUCU</name>
<protein>
    <recommendedName>
        <fullName evidence="3">Endonuclease/exonuclease/phosphatase domain-containing protein</fullName>
    </recommendedName>
</protein>
<gene>
    <name evidence="1" type="ORF">NQ317_003851</name>
</gene>
<keyword evidence="2" id="KW-1185">Reference proteome</keyword>
<evidence type="ECO:0000313" key="1">
    <source>
        <dbReference type="EMBL" id="KAJ8970980.1"/>
    </source>
</evidence>
<reference evidence="1" key="1">
    <citation type="journal article" date="2023" name="Insect Mol. Biol.">
        <title>Genome sequencing provides insights into the evolution of gene families encoding plant cell wall-degrading enzymes in longhorned beetles.</title>
        <authorList>
            <person name="Shin N.R."/>
            <person name="Okamura Y."/>
            <person name="Kirsch R."/>
            <person name="Pauchet Y."/>
        </authorList>
    </citation>
    <scope>NUCLEOTIDE SEQUENCE</scope>
    <source>
        <strain evidence="1">MMC_N1</strain>
    </source>
</reference>
<comment type="caution">
    <text evidence="1">The sequence shown here is derived from an EMBL/GenBank/DDBJ whole genome shotgun (WGS) entry which is preliminary data.</text>
</comment>
<dbReference type="SUPFAM" id="SSF56219">
    <property type="entry name" value="DNase I-like"/>
    <property type="match status" value="1"/>
</dbReference>
<dbReference type="EMBL" id="JAPWTJ010001545">
    <property type="protein sequence ID" value="KAJ8970980.1"/>
    <property type="molecule type" value="Genomic_DNA"/>
</dbReference>
<dbReference type="PANTHER" id="PTHR33776">
    <property type="entry name" value="ENDO/EXONUCLEASE/PHOSPHATASE DOMAIN-CONTAINING PROTEIN"/>
    <property type="match status" value="1"/>
</dbReference>